<reference evidence="3 4" key="1">
    <citation type="journal article" date="2019" name="Int. J. Syst. Evol. Microbiol.">
        <title>The Global Catalogue of Microorganisms (GCM) 10K type strain sequencing project: providing services to taxonomists for standard genome sequencing and annotation.</title>
        <authorList>
            <consortium name="The Broad Institute Genomics Platform"/>
            <consortium name="The Broad Institute Genome Sequencing Center for Infectious Disease"/>
            <person name="Wu L."/>
            <person name="Ma J."/>
        </authorList>
    </citation>
    <scope>NUCLEOTIDE SEQUENCE [LARGE SCALE GENOMIC DNA]</scope>
    <source>
        <strain evidence="3 4">JCM 16112</strain>
    </source>
</reference>
<evidence type="ECO:0008006" key="5">
    <source>
        <dbReference type="Google" id="ProtNLM"/>
    </source>
</evidence>
<proteinExistence type="predicted"/>
<feature type="transmembrane region" description="Helical" evidence="2">
    <location>
        <begin position="7"/>
        <end position="26"/>
    </location>
</feature>
<keyword evidence="2" id="KW-1133">Transmembrane helix</keyword>
<protein>
    <recommendedName>
        <fullName evidence="5">Lipopolysaccharide assembly protein A domain-containing protein</fullName>
    </recommendedName>
</protein>
<keyword evidence="2" id="KW-0472">Membrane</keyword>
<gene>
    <name evidence="3" type="ORF">GCM10009119_32650</name>
</gene>
<evidence type="ECO:0000256" key="2">
    <source>
        <dbReference type="SAM" id="Phobius"/>
    </source>
</evidence>
<dbReference type="RefSeq" id="WP_343853544.1">
    <property type="nucleotide sequence ID" value="NZ_BAAAFI010000042.1"/>
</dbReference>
<dbReference type="EMBL" id="BAAAFI010000042">
    <property type="protein sequence ID" value="GAA0880295.1"/>
    <property type="molecule type" value="Genomic_DNA"/>
</dbReference>
<keyword evidence="2" id="KW-0812">Transmembrane</keyword>
<keyword evidence="4" id="KW-1185">Reference proteome</keyword>
<evidence type="ECO:0000313" key="3">
    <source>
        <dbReference type="EMBL" id="GAA0880295.1"/>
    </source>
</evidence>
<evidence type="ECO:0000313" key="4">
    <source>
        <dbReference type="Proteomes" id="UP001500469"/>
    </source>
</evidence>
<feature type="region of interest" description="Disordered" evidence="1">
    <location>
        <begin position="93"/>
        <end position="121"/>
    </location>
</feature>
<sequence length="121" mass="13948">MKKIALFLQLAVLIYFVLFLILFFSFDIFGSTFNMDPLTPESMLKVFLFGFVLHLIAWAGVAMQRSKLEDKILKMQKEMNELKAKLYDFEHPKIAPSTKVSPSKTQDDTPANLPPRQNFTD</sequence>
<comment type="caution">
    <text evidence="3">The sequence shown here is derived from an EMBL/GenBank/DDBJ whole genome shotgun (WGS) entry which is preliminary data.</text>
</comment>
<feature type="transmembrane region" description="Helical" evidence="2">
    <location>
        <begin position="46"/>
        <end position="63"/>
    </location>
</feature>
<accession>A0ABN1N343</accession>
<dbReference type="Proteomes" id="UP001500469">
    <property type="component" value="Unassembled WGS sequence"/>
</dbReference>
<evidence type="ECO:0000256" key="1">
    <source>
        <dbReference type="SAM" id="MobiDB-lite"/>
    </source>
</evidence>
<name>A0ABN1N343_9BACT</name>
<organism evidence="3 4">
    <name type="scientific">Algoriphagus jejuensis</name>
    <dbReference type="NCBI Taxonomy" id="419934"/>
    <lineage>
        <taxon>Bacteria</taxon>
        <taxon>Pseudomonadati</taxon>
        <taxon>Bacteroidota</taxon>
        <taxon>Cytophagia</taxon>
        <taxon>Cytophagales</taxon>
        <taxon>Cyclobacteriaceae</taxon>
        <taxon>Algoriphagus</taxon>
    </lineage>
</organism>